<dbReference type="InterPro" id="IPR000408">
    <property type="entry name" value="Reg_chr_condens"/>
</dbReference>
<evidence type="ECO:0000256" key="4">
    <source>
        <dbReference type="SAM" id="Phobius"/>
    </source>
</evidence>
<evidence type="ECO:0000256" key="2">
    <source>
        <dbReference type="PROSITE-ProRule" id="PRU00235"/>
    </source>
</evidence>
<accession>A0AAE0FI61</accession>
<feature type="transmembrane region" description="Helical" evidence="4">
    <location>
        <begin position="615"/>
        <end position="635"/>
    </location>
</feature>
<dbReference type="InterPro" id="IPR051625">
    <property type="entry name" value="Signaling_Regulatory_Domain"/>
</dbReference>
<organism evidence="6 7">
    <name type="scientific">Cymbomonas tetramitiformis</name>
    <dbReference type="NCBI Taxonomy" id="36881"/>
    <lineage>
        <taxon>Eukaryota</taxon>
        <taxon>Viridiplantae</taxon>
        <taxon>Chlorophyta</taxon>
        <taxon>Pyramimonadophyceae</taxon>
        <taxon>Pyramimonadales</taxon>
        <taxon>Pyramimonadaceae</taxon>
        <taxon>Cymbomonas</taxon>
    </lineage>
</organism>
<feature type="repeat" description="RCC1" evidence="2">
    <location>
        <begin position="389"/>
        <end position="438"/>
    </location>
</feature>
<dbReference type="Proteomes" id="UP001190700">
    <property type="component" value="Unassembled WGS sequence"/>
</dbReference>
<dbReference type="InterPro" id="IPR009091">
    <property type="entry name" value="RCC1/BLIP-II"/>
</dbReference>
<feature type="region of interest" description="Disordered" evidence="3">
    <location>
        <begin position="1043"/>
        <end position="1085"/>
    </location>
</feature>
<dbReference type="PRINTS" id="PR00633">
    <property type="entry name" value="RCCNDNSATION"/>
</dbReference>
<dbReference type="Pfam" id="PF00415">
    <property type="entry name" value="RCC1"/>
    <property type="match status" value="1"/>
</dbReference>
<dbReference type="AlphaFoldDB" id="A0AAE0FI61"/>
<feature type="compositionally biased region" description="Basic and acidic residues" evidence="3">
    <location>
        <begin position="1068"/>
        <end position="1085"/>
    </location>
</feature>
<dbReference type="PROSITE" id="PS50012">
    <property type="entry name" value="RCC1_3"/>
    <property type="match status" value="6"/>
</dbReference>
<feature type="repeat" description="RCC1" evidence="2">
    <location>
        <begin position="130"/>
        <end position="179"/>
    </location>
</feature>
<dbReference type="InterPro" id="IPR058923">
    <property type="entry name" value="RCC1-like_dom"/>
</dbReference>
<feature type="repeat" description="RCC1" evidence="2">
    <location>
        <begin position="339"/>
        <end position="388"/>
    </location>
</feature>
<dbReference type="SUPFAM" id="SSF50985">
    <property type="entry name" value="RCC1/BLIP-II"/>
    <property type="match status" value="1"/>
</dbReference>
<reference evidence="6 7" key="1">
    <citation type="journal article" date="2015" name="Genome Biol. Evol.">
        <title>Comparative Genomics of a Bacterivorous Green Alga Reveals Evolutionary Causalities and Consequences of Phago-Mixotrophic Mode of Nutrition.</title>
        <authorList>
            <person name="Burns J.A."/>
            <person name="Paasch A."/>
            <person name="Narechania A."/>
            <person name="Kim E."/>
        </authorList>
    </citation>
    <scope>NUCLEOTIDE SEQUENCE [LARGE SCALE GENOMIC DNA]</scope>
    <source>
        <strain evidence="6 7">PLY_AMNH</strain>
    </source>
</reference>
<protein>
    <recommendedName>
        <fullName evidence="5">RCC1-like domain-containing protein</fullName>
    </recommendedName>
</protein>
<feature type="compositionally biased region" description="Pro residues" evidence="3">
    <location>
        <begin position="502"/>
        <end position="515"/>
    </location>
</feature>
<feature type="transmembrane region" description="Helical" evidence="4">
    <location>
        <begin position="1002"/>
        <end position="1021"/>
    </location>
</feature>
<dbReference type="Gene3D" id="2.130.10.30">
    <property type="entry name" value="Regulator of chromosome condensation 1/beta-lactamase-inhibitor protein II"/>
    <property type="match status" value="2"/>
</dbReference>
<feature type="transmembrane region" description="Helical" evidence="4">
    <location>
        <begin position="932"/>
        <end position="953"/>
    </location>
</feature>
<evidence type="ECO:0000256" key="3">
    <source>
        <dbReference type="SAM" id="MobiDB-lite"/>
    </source>
</evidence>
<feature type="repeat" description="RCC1" evidence="2">
    <location>
        <begin position="180"/>
        <end position="231"/>
    </location>
</feature>
<evidence type="ECO:0000256" key="1">
    <source>
        <dbReference type="ARBA" id="ARBA00022737"/>
    </source>
</evidence>
<name>A0AAE0FI61_9CHLO</name>
<keyword evidence="4" id="KW-0812">Transmembrane</keyword>
<gene>
    <name evidence="6" type="ORF">CYMTET_30766</name>
</gene>
<feature type="transmembrane region" description="Helical" evidence="4">
    <location>
        <begin position="965"/>
        <end position="982"/>
    </location>
</feature>
<feature type="repeat" description="RCC1" evidence="2">
    <location>
        <begin position="232"/>
        <end position="286"/>
    </location>
</feature>
<dbReference type="EMBL" id="LGRX02017942">
    <property type="protein sequence ID" value="KAK3260257.1"/>
    <property type="molecule type" value="Genomic_DNA"/>
</dbReference>
<dbReference type="Pfam" id="PF25390">
    <property type="entry name" value="WD40_RLD"/>
    <property type="match status" value="1"/>
</dbReference>
<keyword evidence="4" id="KW-0472">Membrane</keyword>
<dbReference type="PANTHER" id="PTHR22872:SF2">
    <property type="entry name" value="INHIBITOR OF BRUTON TYROSINE KINASE"/>
    <property type="match status" value="1"/>
</dbReference>
<comment type="caution">
    <text evidence="6">The sequence shown here is derived from an EMBL/GenBank/DDBJ whole genome shotgun (WGS) entry which is preliminary data.</text>
</comment>
<feature type="repeat" description="RCC1" evidence="2">
    <location>
        <begin position="287"/>
        <end position="338"/>
    </location>
</feature>
<feature type="transmembrane region" description="Helical" evidence="4">
    <location>
        <begin position="30"/>
        <end position="53"/>
    </location>
</feature>
<dbReference type="PROSITE" id="PS00626">
    <property type="entry name" value="RCC1_2"/>
    <property type="match status" value="4"/>
</dbReference>
<feature type="domain" description="RCC1-like" evidence="5">
    <location>
        <begin position="183"/>
        <end position="471"/>
    </location>
</feature>
<evidence type="ECO:0000313" key="7">
    <source>
        <dbReference type="Proteomes" id="UP001190700"/>
    </source>
</evidence>
<keyword evidence="1" id="KW-0677">Repeat</keyword>
<dbReference type="PANTHER" id="PTHR22872">
    <property type="entry name" value="BTK-BINDING PROTEIN-RELATED"/>
    <property type="match status" value="1"/>
</dbReference>
<keyword evidence="4" id="KW-1133">Transmembrane helix</keyword>
<proteinExistence type="predicted"/>
<evidence type="ECO:0000313" key="6">
    <source>
        <dbReference type="EMBL" id="KAK3260257.1"/>
    </source>
</evidence>
<sequence length="1153" mass="125786">MTSEWSTYEATRASFFLQDWRDVGLRLRRVLKWTVVIMTLNGLIAWLLLYGTLNQESSSIKIQESIRGFAASFLDDGIVSNEDSAYRRAGVGANRSDQPFSSFLRLAASAPSISGTSTHGGRRELAAVYGEAYAAGFNSNGELGDGSKQHRSTPVQVMSGYTVTCMSAGDAHTVYISSEQKPYATGGNSAGQLGDNTTIERQSPEQVVLGKTAAVMHVAAGEQHSVFITANGEAYSTGLNTEGQLGDGTKESRYMPVEVDFTSVGDEGKIVHVAAGNYFTLFVTTGGAVYGAGSNQYGQLGDAASFSYTVPTLVASMSSHKVTGVAAGGYHSVFLTEGGQVYCAGYNSFGQLGDGTVTNQGMPVEVMNGHAVTGAAAGLFHTIFLTRLGQAYSTGYNEYGQLGDGTWVDSDIPVEVMKGHTVTGVAAGNSHTVFLTEVGQAYATGLNSYGQLGDGTTTNRYTPVETINNVTRLLPIATSTFSPAGPSSSPPPPAFSPASPSSSPPPHPHSPPPLAPHDTEDTEDTEQEILDSITAGSVGAASTAVVLNGNPGLLIGLFMHGQLLALIHYLRAPPGVLSDEITYQSKHLAHFNLQYTTMDFDFMCSSSTAEIRSRVTMSLLYAVMIVFATFFVRKLGSYAMRWCQWPKPLILFFPRAEVMVSQMMLTTVSLHGGILIGLVSDAFCVTIGLLMLGTMTLLLSFLMRTVHQGLTQMPPLACDIKIPSRAVFSKHLSPLDRLQILWCLCYTETQTVWMSHLLEPGEDPDDEWRYVAPARLSLPRLSSEGSEERRDNSLAICKGLFAFVRSAVVRKVHRIRSQWDQEGNAKFLRRSYDPWMRVSITGFTSSFGVFFEELRGVPVAIEEAVDQRRPSEHSSRSACVDPPTMPWRLHYVTLKSSIMMFLTAAVGFSVPLCACKEGELDEQPLMCTWPQPAALVLIFLAQFAFLVLCWPFASLLQQLVEMGVCLCYLLITSVVFVTWFLPPQDALREASPDIILGLTRGFYVQVLFTWFRMLAPWWLVICASSAEAYTISDEDHDSIDKVKRDTEADEQCDQIEPGTPKPPTIELGDSHSNSHDEPNQEEALEQHTEINLKDQKVSNETEVATEDEMRECCTTSTQGFFLSEGFFLGDSNNMADSSIVKYNPLYVECRLQS</sequence>
<evidence type="ECO:0000259" key="5">
    <source>
        <dbReference type="Pfam" id="PF25390"/>
    </source>
</evidence>
<feature type="region of interest" description="Disordered" evidence="3">
    <location>
        <begin position="478"/>
        <end position="526"/>
    </location>
</feature>
<keyword evidence="7" id="KW-1185">Reference proteome</keyword>